<evidence type="ECO:0000313" key="1">
    <source>
        <dbReference type="EMBL" id="NRF72202.1"/>
    </source>
</evidence>
<organism evidence="1 2">
    <name type="scientific">Pseudaquabacterium terrae</name>
    <dbReference type="NCBI Taxonomy" id="2732868"/>
    <lineage>
        <taxon>Bacteria</taxon>
        <taxon>Pseudomonadati</taxon>
        <taxon>Pseudomonadota</taxon>
        <taxon>Betaproteobacteria</taxon>
        <taxon>Burkholderiales</taxon>
        <taxon>Sphaerotilaceae</taxon>
        <taxon>Pseudaquabacterium</taxon>
    </lineage>
</organism>
<reference evidence="1 2" key="1">
    <citation type="submission" date="2020-05" db="EMBL/GenBank/DDBJ databases">
        <title>Aquincola sp. isolate from soil.</title>
        <authorList>
            <person name="Han J."/>
            <person name="Kim D.-U."/>
        </authorList>
    </citation>
    <scope>NUCLEOTIDE SEQUENCE [LARGE SCALE GENOMIC DNA]</scope>
    <source>
        <strain evidence="1 2">S2</strain>
    </source>
</reference>
<keyword evidence="2" id="KW-1185">Reference proteome</keyword>
<gene>
    <name evidence="1" type="ORF">HLB44_34980</name>
</gene>
<dbReference type="RefSeq" id="WP_173134998.1">
    <property type="nucleotide sequence ID" value="NZ_JABRWJ010000019.1"/>
</dbReference>
<proteinExistence type="predicted"/>
<accession>A0ABX2EUP8</accession>
<dbReference type="EMBL" id="JABRWJ010000019">
    <property type="protein sequence ID" value="NRF72202.1"/>
    <property type="molecule type" value="Genomic_DNA"/>
</dbReference>
<name>A0ABX2EUP8_9BURK</name>
<evidence type="ECO:0000313" key="2">
    <source>
        <dbReference type="Proteomes" id="UP000737171"/>
    </source>
</evidence>
<comment type="caution">
    <text evidence="1">The sequence shown here is derived from an EMBL/GenBank/DDBJ whole genome shotgun (WGS) entry which is preliminary data.</text>
</comment>
<protein>
    <submittedName>
        <fullName evidence="1">Uncharacterized protein</fullName>
    </submittedName>
</protein>
<sequence length="907" mass="100282">MVKGINGPKHLAHTAEKNIIDDPTKTNEVIRQRKALGFTAADGLPARIAHKAANFMGTRTTQDKVRETIEFLANPTRGTANVQKLTNGWEQTAVIDKHKRGVLDLQTTDKNEIIDVRRSTGDLPLPPQKAKTVVYGHRGSLAAFITRPKDTVQRLVNHMEPRKTTEARTGLPTLVISSAPKVQLRSQADVSAAVEKVPVIDDPHVLAQVIQDRLSNFIRTRTLADPKKRVVVFVAEMHYLHTSKVALLAALKAVSDAFPPSPGKEPSKFLIEWSEEELKGTRGGASIEGQVEELAKMMKNPEFAEEVTELLKPEVEIGEDVRRLAKSVFAKELGFELGAFDPLHGKDPNMTEREAAMTSSLRKTVKGSQTPIIVSAGAFHLAPLHRALEKEAHVVCVAHVVAPEEDVTAEWRLPSYLKRRSHTLMHPDVLQFRTSMAIEKNLDLFAHAKEMGVWKHPADDDAGEGPSVKTSPHKGIVDVQAAIAAPVQAPIKKEGKGKAAEGIHGAKQNVPSVDQAPSVIEPTHADMKDLAAYVGLPVDQVIATVVKPENIARPCIVNPACEVYRAKVNGKDVSVSAMVDELENARWVVPTKALDNLIASLPKRSDGTLVEEEMTKLLKDGFYIQFEEGERTFTPGGATKLINIEPSDDVYEMMHKLIHAMERARRGDPPKQPDDYSPRDSADYLKMRRQEAGFAELSALKTLGSLEPQDPRYKALLNKNEEHYGSAWNGVLTTYRNFENGKVTEADAATALGNAMVDNADQTVAWNVHFKENHPTWDEVTTQDIESLPGVEPDDVAAKSYQTEVGVDGKTIPVYVKNEQMEESWGNIEKKLVDVGRCEDDDEAAGFTEKVFDQFFQRTPLRIPPNIDDTVSVKLDPIEFEGKTYENIAISYQLKNGELTTMRMLDE</sequence>
<dbReference type="Proteomes" id="UP000737171">
    <property type="component" value="Unassembled WGS sequence"/>
</dbReference>